<feature type="transmembrane region" description="Helical" evidence="2">
    <location>
        <begin position="383"/>
        <end position="407"/>
    </location>
</feature>
<keyword evidence="2" id="KW-0812">Transmembrane</keyword>
<dbReference type="RefSeq" id="XP_014663733.1">
    <property type="nucleotide sequence ID" value="XM_014808247.1"/>
</dbReference>
<evidence type="ECO:0000313" key="4">
    <source>
        <dbReference type="RefSeq" id="XP_014663733.1"/>
    </source>
</evidence>
<evidence type="ECO:0000313" key="3">
    <source>
        <dbReference type="Proteomes" id="UP000695022"/>
    </source>
</evidence>
<feature type="transmembrane region" description="Helical" evidence="2">
    <location>
        <begin position="94"/>
        <end position="112"/>
    </location>
</feature>
<dbReference type="SUPFAM" id="SSF103473">
    <property type="entry name" value="MFS general substrate transporter"/>
    <property type="match status" value="1"/>
</dbReference>
<keyword evidence="3" id="KW-1185">Reference proteome</keyword>
<dbReference type="PANTHER" id="PTHR11360:SF310">
    <property type="entry name" value="MONOCARBOXYLATE TRANSPORTER 9-LIKE"/>
    <property type="match status" value="1"/>
</dbReference>
<feature type="transmembrane region" description="Helical" evidence="2">
    <location>
        <begin position="413"/>
        <end position="437"/>
    </location>
</feature>
<dbReference type="InterPro" id="IPR011701">
    <property type="entry name" value="MFS"/>
</dbReference>
<dbReference type="InterPro" id="IPR036259">
    <property type="entry name" value="MFS_trans_sf"/>
</dbReference>
<feature type="transmembrane region" description="Helical" evidence="2">
    <location>
        <begin position="294"/>
        <end position="316"/>
    </location>
</feature>
<feature type="transmembrane region" description="Helical" evidence="2">
    <location>
        <begin position="211"/>
        <end position="231"/>
    </location>
</feature>
<feature type="region of interest" description="Disordered" evidence="1">
    <location>
        <begin position="1"/>
        <end position="23"/>
    </location>
</feature>
<dbReference type="GeneID" id="106806341"/>
<feature type="transmembrane region" description="Helical" evidence="2">
    <location>
        <begin position="262"/>
        <end position="282"/>
    </location>
</feature>
<keyword evidence="2" id="KW-1133">Transmembrane helix</keyword>
<organism evidence="3 5">
    <name type="scientific">Priapulus caudatus</name>
    <name type="common">Priapulid worm</name>
    <dbReference type="NCBI Taxonomy" id="37621"/>
    <lineage>
        <taxon>Eukaryota</taxon>
        <taxon>Metazoa</taxon>
        <taxon>Ecdysozoa</taxon>
        <taxon>Scalidophora</taxon>
        <taxon>Priapulida</taxon>
        <taxon>Priapulimorpha</taxon>
        <taxon>Priapulimorphida</taxon>
        <taxon>Priapulidae</taxon>
        <taxon>Priapulus</taxon>
    </lineage>
</organism>
<feature type="transmembrane region" description="Helical" evidence="2">
    <location>
        <begin position="148"/>
        <end position="169"/>
    </location>
</feature>
<dbReference type="RefSeq" id="XP_014663734.1">
    <property type="nucleotide sequence ID" value="XM_014808248.1"/>
</dbReference>
<dbReference type="InterPro" id="IPR050327">
    <property type="entry name" value="Proton-linked_MCT"/>
</dbReference>
<feature type="transmembrane region" description="Helical" evidence="2">
    <location>
        <begin position="55"/>
        <end position="74"/>
    </location>
</feature>
<evidence type="ECO:0000313" key="5">
    <source>
        <dbReference type="RefSeq" id="XP_014663734.1"/>
    </source>
</evidence>
<evidence type="ECO:0000256" key="1">
    <source>
        <dbReference type="SAM" id="MobiDB-lite"/>
    </source>
</evidence>
<feature type="transmembrane region" description="Helical" evidence="2">
    <location>
        <begin position="348"/>
        <end position="371"/>
    </location>
</feature>
<dbReference type="RefSeq" id="XP_014663735.1">
    <property type="nucleotide sequence ID" value="XM_014808249.1"/>
</dbReference>
<sequence>MADSAPASAEPPKEKQPLAVNDVQHDTTSPEKVALKAGESIVSYAGRRGDVDGGYAWAILTSVIIQLFFMFYVMNAFPVLFLELHDYFDAGRGTIAWIGSVQMATVFMIGPFSNLATQRFGVRWCMIASGIVATLGQAISFFTTDHYFLFISYGVMTGIGLGGSHLPALYSVGLYFEKHRYVVTAMAFAGGATSVMIAGPLTNFLNESLGWRGTCLINAGMCMQIIVAGALQRPMRLNDRKSKVTLREIFAMHLFKEPKMSLYTLNTFLWSQGLMIVLVLSIDYAVSTGVPRTQAAWLMTTMGICTVIVRVVIAFIGHVPHATAWIFNIGSIAHGACGVLLLACNHIIYYHVILGAFGISYGIKIAVLAMLTMDMFGLHNFLAVYSMQMCAIGFGSMIGIPLAAWAYDVTGSYVVGFVISGILVMGAVVLFFIVMHLEQKEHKQGRDKLENNTGEYITPVMQEMLSEQVTSI</sequence>
<dbReference type="PANTHER" id="PTHR11360">
    <property type="entry name" value="MONOCARBOXYLATE TRANSPORTER"/>
    <property type="match status" value="1"/>
</dbReference>
<dbReference type="Proteomes" id="UP000695022">
    <property type="component" value="Unplaced"/>
</dbReference>
<protein>
    <submittedName>
        <fullName evidence="4 5">Monocarboxylate transporter 4-like isoform X1</fullName>
    </submittedName>
</protein>
<gene>
    <name evidence="4 5 6" type="primary">LOC106806341</name>
</gene>
<feature type="transmembrane region" description="Helical" evidence="2">
    <location>
        <begin position="323"/>
        <end position="342"/>
    </location>
</feature>
<name>A0ABM1DUW3_PRICU</name>
<proteinExistence type="predicted"/>
<dbReference type="Pfam" id="PF07690">
    <property type="entry name" value="MFS_1"/>
    <property type="match status" value="1"/>
</dbReference>
<reference evidence="4 5" key="1">
    <citation type="submission" date="2025-05" db="UniProtKB">
        <authorList>
            <consortium name="RefSeq"/>
        </authorList>
    </citation>
    <scope>IDENTIFICATION</scope>
</reference>
<accession>A0ABM1DUW3</accession>
<evidence type="ECO:0000313" key="6">
    <source>
        <dbReference type="RefSeq" id="XP_014663735.1"/>
    </source>
</evidence>
<feature type="transmembrane region" description="Helical" evidence="2">
    <location>
        <begin position="124"/>
        <end position="142"/>
    </location>
</feature>
<dbReference type="Gene3D" id="1.20.1250.20">
    <property type="entry name" value="MFS general substrate transporter like domains"/>
    <property type="match status" value="2"/>
</dbReference>
<evidence type="ECO:0000256" key="2">
    <source>
        <dbReference type="SAM" id="Phobius"/>
    </source>
</evidence>
<feature type="transmembrane region" description="Helical" evidence="2">
    <location>
        <begin position="181"/>
        <end position="199"/>
    </location>
</feature>
<keyword evidence="2" id="KW-0472">Membrane</keyword>